<dbReference type="GO" id="GO:0000287">
    <property type="term" value="F:magnesium ion binding"/>
    <property type="evidence" value="ECO:0007669"/>
    <property type="project" value="UniProtKB-UniRule"/>
</dbReference>
<evidence type="ECO:0000256" key="8">
    <source>
        <dbReference type="ARBA" id="ARBA00023285"/>
    </source>
</evidence>
<dbReference type="HAMAP" id="MF_02050">
    <property type="entry name" value="IcmF"/>
    <property type="match status" value="1"/>
</dbReference>
<dbReference type="InterPro" id="IPR033669">
    <property type="entry name" value="IcmF"/>
</dbReference>
<feature type="binding site" evidence="9">
    <location>
        <position position="297"/>
    </location>
    <ligand>
        <name>Mg(2+)</name>
        <dbReference type="ChEBI" id="CHEBI:18420"/>
        <label>2</label>
    </ligand>
</feature>
<dbReference type="EC" id="3.6.5.-" evidence="9"/>
<dbReference type="GO" id="GO:0034784">
    <property type="term" value="F:pivalyl-CoA mutase activity"/>
    <property type="evidence" value="ECO:0007669"/>
    <property type="project" value="InterPro"/>
</dbReference>
<feature type="binding site" description="axial binding residue" evidence="9">
    <location>
        <position position="25"/>
    </location>
    <ligand>
        <name>adenosylcob(III)alamin</name>
        <dbReference type="ChEBI" id="CHEBI:18408"/>
    </ligand>
    <ligandPart>
        <name>Co</name>
        <dbReference type="ChEBI" id="CHEBI:27638"/>
    </ligandPart>
</feature>
<comment type="domain">
    <text evidence="9">Is composed of four functional domains: the N-terminal 5'-deoxyadenosylcobalamin binding region that is homologous to the small subunit of ICM (IcmB), a middle P-loop GTPase domain (MeaI) that likely acts as a chaperone for ICM, a structured linker region involved in dimer formation, and a C-terminal part that is homologous to the large substrate-binding subunit of ICM (IcmA).</text>
</comment>
<dbReference type="Gene3D" id="3.40.50.300">
    <property type="entry name" value="P-loop containing nucleotide triphosphate hydrolases"/>
    <property type="match status" value="1"/>
</dbReference>
<feature type="binding site" evidence="9">
    <location>
        <position position="296"/>
    </location>
    <ligand>
        <name>Mg(2+)</name>
        <dbReference type="ChEBI" id="CHEBI:18420"/>
        <label>2</label>
    </ligand>
</feature>
<keyword evidence="7 9" id="KW-0413">Isomerase</keyword>
<dbReference type="InterPro" id="IPR006099">
    <property type="entry name" value="MeMalonylCoA_mutase_a/b_cat"/>
</dbReference>
<dbReference type="Pfam" id="PF03308">
    <property type="entry name" value="MeaB"/>
    <property type="match status" value="1"/>
</dbReference>
<comment type="function">
    <text evidence="9">Catalyzes the reversible interconversion of isobutyryl-CoA and n-butyryl-CoA, using radical chemistry. Also exhibits GTPase activity, associated with its G-protein domain (MeaI) that functions as a chaperone that assists cofactor delivery and proper holo-enzyme assembly.</text>
</comment>
<dbReference type="InterPro" id="IPR016176">
    <property type="entry name" value="Cbl-dep_enz_cat"/>
</dbReference>
<dbReference type="RefSeq" id="WP_188598527.1">
    <property type="nucleotide sequence ID" value="NZ_BMJW01000001.1"/>
</dbReference>
<comment type="cofactor">
    <cofactor evidence="9">
        <name>Mg(2+)</name>
        <dbReference type="ChEBI" id="CHEBI:18420"/>
    </cofactor>
</comment>
<evidence type="ECO:0000256" key="7">
    <source>
        <dbReference type="ARBA" id="ARBA00023235"/>
    </source>
</evidence>
<dbReference type="SUPFAM" id="SSF51703">
    <property type="entry name" value="Cobalamin (vitamin B12)-dependent enzymes"/>
    <property type="match status" value="1"/>
</dbReference>
<keyword evidence="4 9" id="KW-0378">Hydrolase</keyword>
<keyword evidence="9" id="KW-0511">Multifunctional enzyme</keyword>
<dbReference type="PROSITE" id="PS51332">
    <property type="entry name" value="B12_BINDING"/>
    <property type="match status" value="1"/>
</dbReference>
<accession>A0A917MDN4</accession>
<dbReference type="PANTHER" id="PTHR43087">
    <property type="entry name" value="LYSINE/ARGININE/ORNITHINE TRANSPORT SYSTEM KINASE"/>
    <property type="match status" value="1"/>
</dbReference>
<comment type="caution">
    <text evidence="9">Lacks conserved residue(s) required for the propagation of feature annotation.</text>
</comment>
<dbReference type="CDD" id="cd02071">
    <property type="entry name" value="MM_CoA_mut_B12_BD"/>
    <property type="match status" value="1"/>
</dbReference>
<feature type="binding site" evidence="9">
    <location>
        <position position="248"/>
    </location>
    <ligand>
        <name>Mg(2+)</name>
        <dbReference type="ChEBI" id="CHEBI:18420"/>
        <label>1</label>
        <note>catalytic</note>
    </ligand>
</feature>
<dbReference type="GO" id="GO:0006637">
    <property type="term" value="P:acyl-CoA metabolic process"/>
    <property type="evidence" value="ECO:0007669"/>
    <property type="project" value="UniProtKB-UniRule"/>
</dbReference>
<comment type="similarity">
    <text evidence="9">Belongs to the IcmF family.</text>
</comment>
<feature type="binding site" evidence="9">
    <location>
        <position position="629"/>
    </location>
    <ligand>
        <name>substrate</name>
    </ligand>
</feature>
<keyword evidence="8 9" id="KW-0170">Cobalt</keyword>
<evidence type="ECO:0000256" key="5">
    <source>
        <dbReference type="ARBA" id="ARBA00023134"/>
    </source>
</evidence>
<dbReference type="InterPro" id="IPR027417">
    <property type="entry name" value="P-loop_NTPase"/>
</dbReference>
<feature type="binding site" evidence="9">
    <location>
        <position position="251"/>
    </location>
    <ligand>
        <name>GTP</name>
        <dbReference type="ChEBI" id="CHEBI:37565"/>
    </ligand>
</feature>
<feature type="binding site" evidence="9">
    <location>
        <position position="1143"/>
    </location>
    <ligand>
        <name>GTP</name>
        <dbReference type="ChEBI" id="CHEBI:37565"/>
    </ligand>
</feature>
<dbReference type="Pfam" id="PF01642">
    <property type="entry name" value="MM_CoA_mutase"/>
    <property type="match status" value="2"/>
</dbReference>
<dbReference type="EMBL" id="BMJW01000001">
    <property type="protein sequence ID" value="GGG97074.1"/>
    <property type="molecule type" value="Genomic_DNA"/>
</dbReference>
<dbReference type="Gene3D" id="3.40.50.280">
    <property type="entry name" value="Cobalamin-binding domain"/>
    <property type="match status" value="1"/>
</dbReference>
<evidence type="ECO:0000313" key="12">
    <source>
        <dbReference type="Proteomes" id="UP000633278"/>
    </source>
</evidence>
<dbReference type="EC" id="5.4.99.13" evidence="9"/>
<feature type="binding site" evidence="9">
    <location>
        <position position="210"/>
    </location>
    <ligand>
        <name>Mg(2+)</name>
        <dbReference type="ChEBI" id="CHEBI:18420"/>
        <label>1</label>
        <note>catalytic</note>
    </ligand>
</feature>
<evidence type="ECO:0000256" key="6">
    <source>
        <dbReference type="ARBA" id="ARBA00023186"/>
    </source>
</evidence>
<comment type="catalytic activity">
    <reaction evidence="9">
        <text>GTP + H2O = GDP + phosphate + H(+)</text>
        <dbReference type="Rhea" id="RHEA:19669"/>
        <dbReference type="ChEBI" id="CHEBI:15377"/>
        <dbReference type="ChEBI" id="CHEBI:15378"/>
        <dbReference type="ChEBI" id="CHEBI:37565"/>
        <dbReference type="ChEBI" id="CHEBI:43474"/>
        <dbReference type="ChEBI" id="CHEBI:58189"/>
    </reaction>
</comment>
<feature type="binding site" evidence="9">
    <location>
        <position position="1024"/>
    </location>
    <ligand>
        <name>GTP</name>
        <dbReference type="ChEBI" id="CHEBI:37565"/>
    </ligand>
</feature>
<dbReference type="Proteomes" id="UP000633278">
    <property type="component" value="Unassembled WGS sequence"/>
</dbReference>
<feature type="binding site" evidence="9">
    <location>
        <begin position="206"/>
        <end position="211"/>
    </location>
    <ligand>
        <name>GTP</name>
        <dbReference type="ChEBI" id="CHEBI:37565"/>
    </ligand>
</feature>
<dbReference type="PANTHER" id="PTHR43087:SF1">
    <property type="entry name" value="LAO_AO TRANSPORT SYSTEM ATPASE"/>
    <property type="match status" value="1"/>
</dbReference>
<comment type="subunit">
    <text evidence="9">Homodimer.</text>
</comment>
<protein>
    <recommendedName>
        <fullName evidence="9">Fused isobutyryl-CoA mutase</fullName>
    </recommendedName>
    <domain>
        <recommendedName>
            <fullName evidence="9">Isobutyryl-CoA mutase</fullName>
            <shortName evidence="9">ICM</shortName>
            <ecNumber evidence="9">5.4.99.13</ecNumber>
        </recommendedName>
    </domain>
    <domain>
        <recommendedName>
            <fullName evidence="9">P-loop GTPase</fullName>
            <ecNumber evidence="9">3.6.5.-</ecNumber>
        </recommendedName>
        <alternativeName>
            <fullName evidence="9">G-protein chaperone</fullName>
        </alternativeName>
    </domain>
</protein>
<feature type="binding site" evidence="9">
    <location>
        <position position="872"/>
    </location>
    <ligand>
        <name>substrate</name>
    </ligand>
</feature>
<sequence length="1144" mass="128286">MEQITPYTPIHKVRIVTAASLFDGHDAAINIMRRIIQSTGVEVIHLGHDRSVEEVVNCAIQEDANAIAMTSYQGGHTEYFKYMYDLLKEKGASHIKIFGGGGGVILPEEIKELMDYGITRIYSPDDGRSLGLQGMINDLVKTSDYAIGDVLSVDLDSLAKKEIGSIARVISSAENFPEVAKKTLDAIHIKNKNSKTPVLGITGTGGAGKSSLVDELVRRFLIDFPEKTVGLISVDPSKRKTGGALLGDRIRMNAINDSRVYMRSLATRQSNLALSKYVNEAVQVLKAAEFDLIILETSGIGQSDTEIIEHSDTSLYVMTPEFGAATQLEKIDMLDFADLVAINKFDKRGALDAIRDVKKQYMRNNHLWDVHMDDMPVFGTIASQFNDPGMNTLYKRIMDKLVEKTNADLKSSMEITKEMSEKIFVIPPSRVRYLSEISENNRAYDKKVNDQVIVAQKLYGIHQTIESITNTPVEIIKTGLNEEEILKQAKDDNDKEFLNLLLAQFDKVKLNFDPLNWEVILNWNDKVQKYKNPVYTFKVRDKEIHIETHSESLSHSQIPKVALPKYQAWGDLLRWNLQENVPGEFPFASGLYPFKRTGEDPTRMFAGEGGPERTNRRFHYVSLGMDAKRLSTAFDSVTLYGNDPGIRPDIYGKIGNAGVSICCLDDAKKLYSGFDLSHAMTSVSMTINGPAPMLLGFFMNAAIDQNCEKYIKEHKLEKLVEAKFKEVYDSKGLDRPVYQGGLPEGNNGLGLMLLGLTGDMVLPADVYQQIKTDTLTQVRGTVQADILKEDQAQNTCIFSTEFALRLMGDVQEYFIEKQVRNFYSVSISGYHIAEAGANPITQLALTLSNGFTYVEYYLSRGMDINKFGPNLSFFFSNGIDPEYSVIGRVARKIWAKAMKYKYGANPRAQMLKYHIQTSGRSLHAQEIDFNDIRTTLQALYAINDNCNSLHTNAYDEAITTPTEESVRRAMAIQLIINKELGLTKNENPIQGSFIIEELTDLVEEAVLAEFDRITERGGVLGAMETMYQRSKIQEESLYYETLKHNGEFPIIGVNTFLSSKGSPTVQPAEVIRATEEEKQYQIQTKELLNKANDGKVQEQLAILQEAAVKNENLFDKLMEATKFCSLGQITEALFKVGGQYRRNM</sequence>
<keyword evidence="2 9" id="KW-0846">Cobalamin</keyword>
<keyword evidence="6 9" id="KW-0143">Chaperone</keyword>
<keyword evidence="9" id="KW-0460">Magnesium</keyword>
<dbReference type="Pfam" id="PF02310">
    <property type="entry name" value="B12-binding"/>
    <property type="match status" value="1"/>
</dbReference>
<comment type="catalytic activity">
    <reaction evidence="9">
        <text>2-methylpropanoyl-CoA = butanoyl-CoA</text>
        <dbReference type="Rhea" id="RHEA:13141"/>
        <dbReference type="ChEBI" id="CHEBI:57338"/>
        <dbReference type="ChEBI" id="CHEBI:57371"/>
        <dbReference type="EC" id="5.4.99.13"/>
    </reaction>
</comment>
<comment type="cofactor">
    <cofactor evidence="1 9">
        <name>adenosylcob(III)alamin</name>
        <dbReference type="ChEBI" id="CHEBI:18408"/>
    </cofactor>
</comment>
<feature type="domain" description="B12-binding" evidence="10">
    <location>
        <begin position="12"/>
        <end position="146"/>
    </location>
</feature>
<feature type="binding site" evidence="9">
    <location>
        <begin position="343"/>
        <end position="346"/>
    </location>
    <ligand>
        <name>GTP</name>
        <dbReference type="ChEBI" id="CHEBI:37565"/>
    </ligand>
</feature>
<dbReference type="GO" id="GO:0005525">
    <property type="term" value="F:GTP binding"/>
    <property type="evidence" value="ECO:0007669"/>
    <property type="project" value="UniProtKB-UniRule"/>
</dbReference>
<dbReference type="InterPro" id="IPR006158">
    <property type="entry name" value="Cobalamin-bd"/>
</dbReference>
<dbReference type="Gene3D" id="3.20.20.240">
    <property type="entry name" value="Methylmalonyl-CoA mutase"/>
    <property type="match status" value="1"/>
</dbReference>
<feature type="binding site" evidence="9">
    <location>
        <position position="779"/>
    </location>
    <ligand>
        <name>substrate</name>
    </ligand>
</feature>
<dbReference type="InterPro" id="IPR036724">
    <property type="entry name" value="Cobalamin-bd_sf"/>
</dbReference>
<feature type="binding site" evidence="9">
    <location>
        <position position="907"/>
    </location>
    <ligand>
        <name>substrate</name>
    </ligand>
</feature>
<feature type="binding site" evidence="9">
    <location>
        <position position="248"/>
    </location>
    <ligand>
        <name>Mg(2+)</name>
        <dbReference type="ChEBI" id="CHEBI:18420"/>
        <label>2</label>
    </ligand>
</feature>
<dbReference type="SUPFAM" id="SSF52242">
    <property type="entry name" value="Cobalamin (vitamin B12)-binding domain"/>
    <property type="match status" value="1"/>
</dbReference>
<comment type="caution">
    <text evidence="11">The sequence shown here is derived from an EMBL/GenBank/DDBJ whole genome shotgun (WGS) entry which is preliminary data.</text>
</comment>
<dbReference type="GO" id="GO:0003924">
    <property type="term" value="F:GTPase activity"/>
    <property type="evidence" value="ECO:0007669"/>
    <property type="project" value="UniProtKB-UniRule"/>
</dbReference>
<reference evidence="11" key="2">
    <citation type="submission" date="2020-09" db="EMBL/GenBank/DDBJ databases">
        <authorList>
            <person name="Sun Q."/>
            <person name="Zhou Y."/>
        </authorList>
    </citation>
    <scope>NUCLEOTIDE SEQUENCE</scope>
    <source>
        <strain evidence="11">CGMCC 1.15763</strain>
    </source>
</reference>
<feature type="binding site" evidence="9">
    <location>
        <position position="594"/>
    </location>
    <ligand>
        <name>substrate</name>
    </ligand>
</feature>
<evidence type="ECO:0000259" key="10">
    <source>
        <dbReference type="PROSITE" id="PS51332"/>
    </source>
</evidence>
<feature type="binding site" evidence="9">
    <location>
        <position position="235"/>
    </location>
    <ligand>
        <name>Mg(2+)</name>
        <dbReference type="ChEBI" id="CHEBI:18420"/>
        <label>2</label>
    </ligand>
</feature>
<keyword evidence="5 9" id="KW-0342">GTP-binding</keyword>
<dbReference type="GO" id="GO:0031419">
    <property type="term" value="F:cobalamin binding"/>
    <property type="evidence" value="ECO:0007669"/>
    <property type="project" value="UniProtKB-UniRule"/>
</dbReference>
<evidence type="ECO:0000256" key="3">
    <source>
        <dbReference type="ARBA" id="ARBA00022741"/>
    </source>
</evidence>
<evidence type="ECO:0000256" key="4">
    <source>
        <dbReference type="ARBA" id="ARBA00022801"/>
    </source>
</evidence>
<gene>
    <name evidence="9 11" type="primary">icmF</name>
    <name evidence="11" type="ORF">GCM10011416_13790</name>
</gene>
<evidence type="ECO:0000256" key="2">
    <source>
        <dbReference type="ARBA" id="ARBA00022628"/>
    </source>
</evidence>
<feature type="binding site" evidence="9">
    <location>
        <position position="296"/>
    </location>
    <ligand>
        <name>Mg(2+)</name>
        <dbReference type="ChEBI" id="CHEBI:18420"/>
        <label>1</label>
        <note>catalytic</note>
    </ligand>
</feature>
<name>A0A917MDN4_9FLAO</name>
<feature type="binding site" evidence="9">
    <location>
        <position position="823"/>
    </location>
    <ligand>
        <name>substrate</name>
    </ligand>
</feature>
<evidence type="ECO:0000313" key="11">
    <source>
        <dbReference type="EMBL" id="GGG97074.1"/>
    </source>
</evidence>
<evidence type="ECO:0000256" key="1">
    <source>
        <dbReference type="ARBA" id="ARBA00001922"/>
    </source>
</evidence>
<dbReference type="GO" id="GO:0047727">
    <property type="term" value="F:isobutyryl-CoA mutase activity"/>
    <property type="evidence" value="ECO:0007669"/>
    <property type="project" value="UniProtKB-UniRule"/>
</dbReference>
<evidence type="ECO:0000256" key="9">
    <source>
        <dbReference type="HAMAP-Rule" id="MF_02050"/>
    </source>
</evidence>
<keyword evidence="9" id="KW-0479">Metal-binding</keyword>
<proteinExistence type="inferred from homology"/>
<keyword evidence="3 9" id="KW-0547">Nucleotide-binding</keyword>
<keyword evidence="12" id="KW-1185">Reference proteome</keyword>
<dbReference type="InterPro" id="IPR052040">
    <property type="entry name" value="GTPase/Isobutyryl-CoA_mutase"/>
</dbReference>
<dbReference type="AlphaFoldDB" id="A0A917MDN4"/>
<feature type="binding site" evidence="9">
    <location>
        <position position="234"/>
    </location>
    <ligand>
        <name>Mg(2+)</name>
        <dbReference type="ChEBI" id="CHEBI:18420"/>
        <label>2</label>
    </ligand>
</feature>
<reference evidence="11" key="1">
    <citation type="journal article" date="2014" name="Int. J. Syst. Evol. Microbiol.">
        <title>Complete genome sequence of Corynebacterium casei LMG S-19264T (=DSM 44701T), isolated from a smear-ripened cheese.</title>
        <authorList>
            <consortium name="US DOE Joint Genome Institute (JGI-PGF)"/>
            <person name="Walter F."/>
            <person name="Albersmeier A."/>
            <person name="Kalinowski J."/>
            <person name="Ruckert C."/>
        </authorList>
    </citation>
    <scope>NUCLEOTIDE SEQUENCE</scope>
    <source>
        <strain evidence="11">CGMCC 1.15763</strain>
    </source>
</reference>
<dbReference type="SUPFAM" id="SSF52540">
    <property type="entry name" value="P-loop containing nucleoside triphosphate hydrolases"/>
    <property type="match status" value="1"/>
</dbReference>
<feature type="binding site" evidence="9">
    <location>
        <position position="912"/>
    </location>
    <ligand>
        <name>substrate</name>
    </ligand>
</feature>
<organism evidence="11 12">
    <name type="scientific">Polaribacter pacificus</name>
    <dbReference type="NCBI Taxonomy" id="1775173"/>
    <lineage>
        <taxon>Bacteria</taxon>
        <taxon>Pseudomonadati</taxon>
        <taxon>Bacteroidota</taxon>
        <taxon>Flavobacteriia</taxon>
        <taxon>Flavobacteriales</taxon>
        <taxon>Flavobacteriaceae</taxon>
    </lineage>
</organism>